<dbReference type="InterPro" id="IPR013088">
    <property type="entry name" value="Znf_NHR/GATA"/>
</dbReference>
<sequence>MASSTHHPAAQHSRYNHSIPQNSRDEVRLPSIKDLNFNYARRQSQDGSPHNSISSAGPVEPSINSQEPSVRHVQPWARSNPQPQSPSSMSTHPHHQQQQQHTPPLSAGHEPPPAKHEYSSKADNGGFLTPGMPLSAQSTPVPGSVTIGPGTRGDDASSKRLHRNSVSMSAPRDARSPHTAYPPSYASYPPPQPAPPSHYHQIQPPMAHPGHPGQPMEHMHAHQVPVSAHPSYTGYQQHYMSTRVHPQHAPHQPQPPPGNPYPSPGPSSAPPPQGHWEQPQHSQPIQHPPPQHPPPQHPPPQHISPQHQHQTHPHHLPPPQHPQHPQQQAQHPHVIPHHQPPPPPMQTQHHHMHQQAHQAIPPPHAQQHPQSQPQQHAQPQVQQHQQMSFTRTTPIVPTTVDTRSSYPVSEHERMPSARDNTMSEIIKHCSALYSFASRYAQLQQSLPEIYPSQEELSEMSHRAGEVVRLLEEYRRLNLPEAEQLKLNSTVAITPPDDHRPPKRPWEDMAQEDNVEAESGPFSEQQYPTSADKAQSTAEQDMEIIRTKRATSTAGGSGSAGQPKSKYRKRSRATPPGKCHSCNIRETPEWRRGPDGARTLCNACGLHYAKLQRKMDKTVGPNGEVPRIDMETLRASARAADLADKSHGRSKRSQPSIEPISPMESGKPLPQQHHQGSFQLIPMMPQDPSSSAHAEPNRVSSQPHQGMAQSGSMAAPAPPWQTNVPSSAPGTRSYAPDQLQHQSFMRTSHHTSPR</sequence>
<dbReference type="GO" id="GO:0043565">
    <property type="term" value="F:sequence-specific DNA binding"/>
    <property type="evidence" value="ECO:0007669"/>
    <property type="project" value="InterPro"/>
</dbReference>
<gene>
    <name evidence="9" type="ORF">Hypma_006747</name>
</gene>
<evidence type="ECO:0000313" key="9">
    <source>
        <dbReference type="EMBL" id="RDB26357.1"/>
    </source>
</evidence>
<feature type="compositionally biased region" description="Low complexity" evidence="7">
    <location>
        <begin position="323"/>
        <end position="333"/>
    </location>
</feature>
<proteinExistence type="predicted"/>
<protein>
    <recommendedName>
        <fullName evidence="8">GATA-type domain-containing protein</fullName>
    </recommendedName>
</protein>
<evidence type="ECO:0000256" key="7">
    <source>
        <dbReference type="SAM" id="MobiDB-lite"/>
    </source>
</evidence>
<keyword evidence="2 6" id="KW-0863">Zinc-finger</keyword>
<evidence type="ECO:0000256" key="2">
    <source>
        <dbReference type="ARBA" id="ARBA00022771"/>
    </source>
</evidence>
<evidence type="ECO:0000259" key="8">
    <source>
        <dbReference type="PROSITE" id="PS50114"/>
    </source>
</evidence>
<dbReference type="InParanoid" id="A0A369K0R3"/>
<dbReference type="PROSITE" id="PS00344">
    <property type="entry name" value="GATA_ZN_FINGER_1"/>
    <property type="match status" value="1"/>
</dbReference>
<feature type="region of interest" description="Disordered" evidence="7">
    <location>
        <begin position="513"/>
        <end position="586"/>
    </location>
</feature>
<feature type="compositionally biased region" description="Polar residues" evidence="7">
    <location>
        <begin position="521"/>
        <end position="538"/>
    </location>
</feature>
<feature type="compositionally biased region" description="Low complexity" evidence="7">
    <location>
        <begin position="81"/>
        <end position="104"/>
    </location>
</feature>
<keyword evidence="4" id="KW-0805">Transcription regulation</keyword>
<dbReference type="SUPFAM" id="SSF57716">
    <property type="entry name" value="Glucocorticoid receptor-like (DNA-binding domain)"/>
    <property type="match status" value="1"/>
</dbReference>
<organism evidence="9 10">
    <name type="scientific">Hypsizygus marmoreus</name>
    <name type="common">White beech mushroom</name>
    <name type="synonym">Agaricus marmoreus</name>
    <dbReference type="NCBI Taxonomy" id="39966"/>
    <lineage>
        <taxon>Eukaryota</taxon>
        <taxon>Fungi</taxon>
        <taxon>Dikarya</taxon>
        <taxon>Basidiomycota</taxon>
        <taxon>Agaricomycotina</taxon>
        <taxon>Agaricomycetes</taxon>
        <taxon>Agaricomycetidae</taxon>
        <taxon>Agaricales</taxon>
        <taxon>Tricholomatineae</taxon>
        <taxon>Lyophyllaceae</taxon>
        <taxon>Hypsizygus</taxon>
    </lineage>
</organism>
<feature type="region of interest" description="Disordered" evidence="7">
    <location>
        <begin position="1"/>
        <end position="218"/>
    </location>
</feature>
<dbReference type="Gene3D" id="3.30.50.10">
    <property type="entry name" value="Erythroid Transcription Factor GATA-1, subunit A"/>
    <property type="match status" value="1"/>
</dbReference>
<keyword evidence="10" id="KW-1185">Reference proteome</keyword>
<keyword evidence="5" id="KW-0804">Transcription</keyword>
<dbReference type="PRINTS" id="PR01217">
    <property type="entry name" value="PRICHEXTENSN"/>
</dbReference>
<dbReference type="SMART" id="SM00401">
    <property type="entry name" value="ZnF_GATA"/>
    <property type="match status" value="1"/>
</dbReference>
<evidence type="ECO:0000256" key="6">
    <source>
        <dbReference type="PROSITE-ProRule" id="PRU00094"/>
    </source>
</evidence>
<keyword evidence="3" id="KW-0862">Zinc</keyword>
<feature type="region of interest" description="Disordered" evidence="7">
    <location>
        <begin position="635"/>
        <end position="753"/>
    </location>
</feature>
<feature type="domain" description="GATA-type" evidence="8">
    <location>
        <begin position="572"/>
        <end position="607"/>
    </location>
</feature>
<feature type="region of interest" description="Disordered" evidence="7">
    <location>
        <begin position="243"/>
        <end position="417"/>
    </location>
</feature>
<dbReference type="GO" id="GO:0006355">
    <property type="term" value="P:regulation of DNA-templated transcription"/>
    <property type="evidence" value="ECO:0007669"/>
    <property type="project" value="InterPro"/>
</dbReference>
<dbReference type="PROSITE" id="PS50114">
    <property type="entry name" value="GATA_ZN_FINGER_2"/>
    <property type="match status" value="1"/>
</dbReference>
<name>A0A369K0R3_HYPMA</name>
<feature type="compositionally biased region" description="Polar residues" evidence="7">
    <location>
        <begin position="719"/>
        <end position="729"/>
    </location>
</feature>
<dbReference type="EMBL" id="LUEZ02000040">
    <property type="protein sequence ID" value="RDB26357.1"/>
    <property type="molecule type" value="Genomic_DNA"/>
</dbReference>
<dbReference type="CDD" id="cd00202">
    <property type="entry name" value="ZnF_GATA"/>
    <property type="match status" value="1"/>
</dbReference>
<dbReference type="PANTHER" id="PTHR47172:SF24">
    <property type="entry name" value="GATA ZINC FINGER DOMAIN-CONTAINING PROTEIN 14-RELATED"/>
    <property type="match status" value="1"/>
</dbReference>
<feature type="compositionally biased region" description="Polar residues" evidence="7">
    <location>
        <begin position="387"/>
        <end position="407"/>
    </location>
</feature>
<accession>A0A369K0R3</accession>
<evidence type="ECO:0000256" key="4">
    <source>
        <dbReference type="ARBA" id="ARBA00023015"/>
    </source>
</evidence>
<evidence type="ECO:0000256" key="1">
    <source>
        <dbReference type="ARBA" id="ARBA00022723"/>
    </source>
</evidence>
<dbReference type="AlphaFoldDB" id="A0A369K0R3"/>
<dbReference type="Pfam" id="PF00320">
    <property type="entry name" value="GATA"/>
    <property type="match status" value="1"/>
</dbReference>
<comment type="caution">
    <text evidence="9">The sequence shown here is derived from an EMBL/GenBank/DDBJ whole genome shotgun (WGS) entry which is preliminary data.</text>
</comment>
<feature type="compositionally biased region" description="Pro residues" evidence="7">
    <location>
        <begin position="252"/>
        <end position="273"/>
    </location>
</feature>
<evidence type="ECO:0000256" key="3">
    <source>
        <dbReference type="ARBA" id="ARBA00022833"/>
    </source>
</evidence>
<dbReference type="STRING" id="39966.A0A369K0R3"/>
<dbReference type="Proteomes" id="UP000076154">
    <property type="component" value="Unassembled WGS sequence"/>
</dbReference>
<feature type="compositionally biased region" description="Low complexity" evidence="7">
    <location>
        <begin position="177"/>
        <end position="187"/>
    </location>
</feature>
<reference evidence="9" key="1">
    <citation type="submission" date="2018-04" db="EMBL/GenBank/DDBJ databases">
        <title>Whole genome sequencing of Hypsizygus marmoreus.</title>
        <authorList>
            <person name="Choi I.-G."/>
            <person name="Min B."/>
            <person name="Kim J.-G."/>
            <person name="Kim S."/>
            <person name="Oh Y.-L."/>
            <person name="Kong W.-S."/>
            <person name="Park H."/>
            <person name="Jeong J."/>
            <person name="Song E.-S."/>
        </authorList>
    </citation>
    <scope>NUCLEOTIDE SEQUENCE [LARGE SCALE GENOMIC DNA]</scope>
    <source>
        <strain evidence="9">51987-8</strain>
    </source>
</reference>
<feature type="compositionally biased region" description="Polar residues" evidence="7">
    <location>
        <begin position="41"/>
        <end position="55"/>
    </location>
</feature>
<feature type="compositionally biased region" description="Low complexity" evidence="7">
    <location>
        <begin position="355"/>
        <end position="386"/>
    </location>
</feature>
<dbReference type="OrthoDB" id="2162994at2759"/>
<evidence type="ECO:0000256" key="5">
    <source>
        <dbReference type="ARBA" id="ARBA00023163"/>
    </source>
</evidence>
<feature type="compositionally biased region" description="Pro residues" evidence="7">
    <location>
        <begin position="286"/>
        <end position="302"/>
    </location>
</feature>
<evidence type="ECO:0000313" key="10">
    <source>
        <dbReference type="Proteomes" id="UP000076154"/>
    </source>
</evidence>
<keyword evidence="1" id="KW-0479">Metal-binding</keyword>
<dbReference type="PANTHER" id="PTHR47172">
    <property type="entry name" value="OS01G0976800 PROTEIN"/>
    <property type="match status" value="1"/>
</dbReference>
<dbReference type="InterPro" id="IPR000679">
    <property type="entry name" value="Znf_GATA"/>
</dbReference>
<dbReference type="GO" id="GO:0008270">
    <property type="term" value="F:zinc ion binding"/>
    <property type="evidence" value="ECO:0007669"/>
    <property type="project" value="UniProtKB-KW"/>
</dbReference>
<feature type="compositionally biased region" description="Polar residues" evidence="7">
    <location>
        <begin position="686"/>
        <end position="711"/>
    </location>
</feature>